<dbReference type="AlphaFoldDB" id="A0A096BSA9"/>
<evidence type="ECO:0000313" key="3">
    <source>
        <dbReference type="Proteomes" id="UP000029525"/>
    </source>
</evidence>
<dbReference type="GeneID" id="78531608"/>
<protein>
    <recommendedName>
        <fullName evidence="4">Lipoprotein</fullName>
    </recommendedName>
</protein>
<dbReference type="OrthoDB" id="1028273at2"/>
<keyword evidence="1" id="KW-0732">Signal</keyword>
<dbReference type="Proteomes" id="UP000029525">
    <property type="component" value="Unassembled WGS sequence"/>
</dbReference>
<feature type="chain" id="PRO_5001926019" description="Lipoprotein" evidence="1">
    <location>
        <begin position="26"/>
        <end position="162"/>
    </location>
</feature>
<sequence length="162" mass="17940">MVKKKLTLALSLLLFLGGLILNACAGLDCSLNSGVATKYVVKGDAIADTLTVLAVREGLADTTILYKQKNIKSFSLPMSYNNDQDKLKFIFTDTLGNIKTDVVTIKKTNVSHLESIDCPPYFFHTITGIETTNNRIDHIDINDANVNLDGKENFYIYFKPSN</sequence>
<feature type="signal peptide" evidence="1">
    <location>
        <begin position="1"/>
        <end position="25"/>
    </location>
</feature>
<evidence type="ECO:0008006" key="4">
    <source>
        <dbReference type="Google" id="ProtNLM"/>
    </source>
</evidence>
<gene>
    <name evidence="2" type="ORF">HMPREF0647_01855</name>
</gene>
<proteinExistence type="predicted"/>
<organism evidence="2 3">
    <name type="scientific">Prevotella bivia DNF00320</name>
    <dbReference type="NCBI Taxonomy" id="1401068"/>
    <lineage>
        <taxon>Bacteria</taxon>
        <taxon>Pseudomonadati</taxon>
        <taxon>Bacteroidota</taxon>
        <taxon>Bacteroidia</taxon>
        <taxon>Bacteroidales</taxon>
        <taxon>Prevotellaceae</taxon>
        <taxon>Prevotella</taxon>
    </lineage>
</organism>
<dbReference type="InterPro" id="IPR045607">
    <property type="entry name" value="DUF6452"/>
</dbReference>
<dbReference type="Pfam" id="PF20050">
    <property type="entry name" value="DUF6452"/>
    <property type="match status" value="1"/>
</dbReference>
<dbReference type="EMBL" id="JRNQ01000006">
    <property type="protein sequence ID" value="KGF45582.1"/>
    <property type="molecule type" value="Genomic_DNA"/>
</dbReference>
<reference evidence="2 3" key="1">
    <citation type="submission" date="2014-07" db="EMBL/GenBank/DDBJ databases">
        <authorList>
            <person name="McCorrison J."/>
            <person name="Sanka R."/>
            <person name="Torralba M."/>
            <person name="Gillis M."/>
            <person name="Haft D.H."/>
            <person name="Methe B."/>
            <person name="Sutton G."/>
            <person name="Nelson K.E."/>
        </authorList>
    </citation>
    <scope>NUCLEOTIDE SEQUENCE [LARGE SCALE GENOMIC DNA]</scope>
    <source>
        <strain evidence="2 3">DNF00320</strain>
    </source>
</reference>
<dbReference type="RefSeq" id="WP_004337590.1">
    <property type="nucleotide sequence ID" value="NZ_JRNQ01000006.1"/>
</dbReference>
<name>A0A096BSA9_9BACT</name>
<evidence type="ECO:0000256" key="1">
    <source>
        <dbReference type="SAM" id="SignalP"/>
    </source>
</evidence>
<comment type="caution">
    <text evidence="2">The sequence shown here is derived from an EMBL/GenBank/DDBJ whole genome shotgun (WGS) entry which is preliminary data.</text>
</comment>
<evidence type="ECO:0000313" key="2">
    <source>
        <dbReference type="EMBL" id="KGF45582.1"/>
    </source>
</evidence>
<accession>A0A096BSA9</accession>